<evidence type="ECO:0000313" key="2">
    <source>
        <dbReference type="EMBL" id="KOF03990.1"/>
    </source>
</evidence>
<name>A0A0L8AP38_9BACT</name>
<dbReference type="PANTHER" id="PTHR37422:SF13">
    <property type="entry name" value="LIPOPOLYSACCHARIDE BIOSYNTHESIS PROTEIN PA4999-RELATED"/>
    <property type="match status" value="1"/>
</dbReference>
<feature type="transmembrane region" description="Helical" evidence="1">
    <location>
        <begin position="58"/>
        <end position="81"/>
    </location>
</feature>
<dbReference type="EMBL" id="JSVA01000004">
    <property type="protein sequence ID" value="KOF03990.1"/>
    <property type="molecule type" value="Genomic_DNA"/>
</dbReference>
<comment type="caution">
    <text evidence="2">The sequence shown here is derived from an EMBL/GenBank/DDBJ whole genome shotgun (WGS) entry which is preliminary data.</text>
</comment>
<feature type="transmembrane region" description="Helical" evidence="1">
    <location>
        <begin position="97"/>
        <end position="117"/>
    </location>
</feature>
<feature type="transmembrane region" description="Helical" evidence="1">
    <location>
        <begin position="214"/>
        <end position="239"/>
    </location>
</feature>
<evidence type="ECO:0008006" key="4">
    <source>
        <dbReference type="Google" id="ProtNLM"/>
    </source>
</evidence>
<dbReference type="PANTHER" id="PTHR37422">
    <property type="entry name" value="TEICHURONIC ACID BIOSYNTHESIS PROTEIN TUAE"/>
    <property type="match status" value="1"/>
</dbReference>
<feature type="transmembrane region" description="Helical" evidence="1">
    <location>
        <begin position="290"/>
        <end position="309"/>
    </location>
</feature>
<gene>
    <name evidence="2" type="ORF">OB69_03010</name>
</gene>
<keyword evidence="1" id="KW-0812">Transmembrane</keyword>
<reference evidence="3" key="1">
    <citation type="submission" date="2014-11" db="EMBL/GenBank/DDBJ databases">
        <title>Genome sequencing of Roseivirga sp. D-25.</title>
        <authorList>
            <person name="Selvaratnam C."/>
            <person name="Thevarajoo S."/>
            <person name="Goh K.M."/>
            <person name="Eee R."/>
            <person name="Chan K.-G."/>
            <person name="Chong C.S."/>
        </authorList>
    </citation>
    <scope>NUCLEOTIDE SEQUENCE [LARGE SCALE GENOMIC DNA]</scope>
    <source>
        <strain evidence="3">D-25</strain>
    </source>
</reference>
<dbReference type="Proteomes" id="UP000036908">
    <property type="component" value="Unassembled WGS sequence"/>
</dbReference>
<evidence type="ECO:0000313" key="3">
    <source>
        <dbReference type="Proteomes" id="UP000036908"/>
    </source>
</evidence>
<proteinExistence type="predicted"/>
<dbReference type="InterPro" id="IPR051533">
    <property type="entry name" value="WaaL-like"/>
</dbReference>
<keyword evidence="1" id="KW-1133">Transmembrane helix</keyword>
<feature type="transmembrane region" description="Helical" evidence="1">
    <location>
        <begin position="372"/>
        <end position="392"/>
    </location>
</feature>
<sequence length="463" mass="51805">MLVLFLILSLFLVWGVIYCAQQILFKGNLHFLIYFLCVFLPFYVTLQALTYQQTGSPLLVSLITYLKEIMVFITLMSWLLYRKNVFTTPIRLQATDYLFIVLLAYALLYVFLPIGGVSFLNKLLYYKNILMLGLMYFLGRLMVLESYQVMSILKIIMTVTVLAFILNLFEKSIDTHFQSFIGYANLYQDINGIEPVGIHGLTYTFGAESGAKRFAAFFASPLALAAAMLISFSTAFFLFLNSKTEMGRYKYGILILISIACLLFAYSRSSLVGLFLIIFFTAIILGYYKLILYGVLAVGLFFGSIFIFAGDGLRYFVIDTLSLADASSLGHVVEWLEGINSMISNPLGIGLGTSGNAGGVNEELKIGGENQFIIFGVQLGVPFLILYIALIYSSIRSSVKSYKLNTSVYDKAIPFIAATFKFAFILSLMTSNAETYLSVAYISWWMVGYSVQKNAKSSQTSLE</sequence>
<dbReference type="PATRIC" id="fig|1566026.4.peg.2371"/>
<dbReference type="AlphaFoldDB" id="A0A0L8AP38"/>
<accession>A0A0L8AP38</accession>
<organism evidence="2 3">
    <name type="scientific">Roseivirga seohaensis subsp. aquiponti</name>
    <dbReference type="NCBI Taxonomy" id="1566026"/>
    <lineage>
        <taxon>Bacteria</taxon>
        <taxon>Pseudomonadati</taxon>
        <taxon>Bacteroidota</taxon>
        <taxon>Cytophagia</taxon>
        <taxon>Cytophagales</taxon>
        <taxon>Roseivirgaceae</taxon>
        <taxon>Roseivirga</taxon>
    </lineage>
</organism>
<keyword evidence="1" id="KW-0472">Membrane</keyword>
<evidence type="ECO:0000256" key="1">
    <source>
        <dbReference type="SAM" id="Phobius"/>
    </source>
</evidence>
<feature type="transmembrane region" description="Helical" evidence="1">
    <location>
        <begin position="149"/>
        <end position="169"/>
    </location>
</feature>
<feature type="transmembrane region" description="Helical" evidence="1">
    <location>
        <begin position="124"/>
        <end position="143"/>
    </location>
</feature>
<protein>
    <recommendedName>
        <fullName evidence="4">O-antigen polymerase</fullName>
    </recommendedName>
</protein>
<feature type="transmembrane region" description="Helical" evidence="1">
    <location>
        <begin position="29"/>
        <end position="46"/>
    </location>
</feature>
<feature type="transmembrane region" description="Helical" evidence="1">
    <location>
        <begin position="251"/>
        <end position="283"/>
    </location>
</feature>
<keyword evidence="3" id="KW-1185">Reference proteome</keyword>